<dbReference type="GeneID" id="54552981"/>
<evidence type="ECO:0000313" key="1">
    <source>
        <dbReference type="EMBL" id="KAF2275365.1"/>
    </source>
</evidence>
<gene>
    <name evidence="1" type="ORF">EI97DRAFT_443233</name>
</gene>
<evidence type="ECO:0000313" key="2">
    <source>
        <dbReference type="Proteomes" id="UP000800097"/>
    </source>
</evidence>
<reference evidence="1" key="1">
    <citation type="journal article" date="2020" name="Stud. Mycol.">
        <title>101 Dothideomycetes genomes: a test case for predicting lifestyles and emergence of pathogens.</title>
        <authorList>
            <person name="Haridas S."/>
            <person name="Albert R."/>
            <person name="Binder M."/>
            <person name="Bloem J."/>
            <person name="Labutti K."/>
            <person name="Salamov A."/>
            <person name="Andreopoulos B."/>
            <person name="Baker S."/>
            <person name="Barry K."/>
            <person name="Bills G."/>
            <person name="Bluhm B."/>
            <person name="Cannon C."/>
            <person name="Castanera R."/>
            <person name="Culley D."/>
            <person name="Daum C."/>
            <person name="Ezra D."/>
            <person name="Gonzalez J."/>
            <person name="Henrissat B."/>
            <person name="Kuo A."/>
            <person name="Liang C."/>
            <person name="Lipzen A."/>
            <person name="Lutzoni F."/>
            <person name="Magnuson J."/>
            <person name="Mondo S."/>
            <person name="Nolan M."/>
            <person name="Ohm R."/>
            <person name="Pangilinan J."/>
            <person name="Park H.-J."/>
            <person name="Ramirez L."/>
            <person name="Alfaro M."/>
            <person name="Sun H."/>
            <person name="Tritt A."/>
            <person name="Yoshinaga Y."/>
            <person name="Zwiers L.-H."/>
            <person name="Turgeon B."/>
            <person name="Goodwin S."/>
            <person name="Spatafora J."/>
            <person name="Crous P."/>
            <person name="Grigoriev I."/>
        </authorList>
    </citation>
    <scope>NUCLEOTIDE SEQUENCE</scope>
    <source>
        <strain evidence="1">CBS 379.55</strain>
    </source>
</reference>
<keyword evidence="2" id="KW-1185">Reference proteome</keyword>
<protein>
    <submittedName>
        <fullName evidence="1">Uncharacterized protein</fullName>
    </submittedName>
</protein>
<organism evidence="1 2">
    <name type="scientific">Westerdykella ornata</name>
    <dbReference type="NCBI Taxonomy" id="318751"/>
    <lineage>
        <taxon>Eukaryota</taxon>
        <taxon>Fungi</taxon>
        <taxon>Dikarya</taxon>
        <taxon>Ascomycota</taxon>
        <taxon>Pezizomycotina</taxon>
        <taxon>Dothideomycetes</taxon>
        <taxon>Pleosporomycetidae</taxon>
        <taxon>Pleosporales</taxon>
        <taxon>Sporormiaceae</taxon>
        <taxon>Westerdykella</taxon>
    </lineage>
</organism>
<accession>A0A6A6JGH1</accession>
<dbReference type="Proteomes" id="UP000800097">
    <property type="component" value="Unassembled WGS sequence"/>
</dbReference>
<proteinExistence type="predicted"/>
<dbReference type="AlphaFoldDB" id="A0A6A6JGH1"/>
<sequence length="217" mass="25230">MWASLSTELKTQIIEEVLEIRSSEENVIINYDNFGTYQSRLLPLLLTNKETSDIADFAFYRKTTFQVTVGDPEGSETWEKCSFKDQNWRFPNGWRSGHDGTKDTCKLPPPSIRNKICHLRIDVHSHRCIGDVFPTKVLTALTLAGWKFARLRAVELGMYGCRDKWGERRIRRFCTGHHYRFPEFRISFFAWDGLHDEFQHCGTYTVRTPNARTVAGT</sequence>
<dbReference type="RefSeq" id="XP_033652904.1">
    <property type="nucleotide sequence ID" value="XM_033799806.1"/>
</dbReference>
<name>A0A6A6JGH1_WESOR</name>
<dbReference type="EMBL" id="ML986497">
    <property type="protein sequence ID" value="KAF2275365.1"/>
    <property type="molecule type" value="Genomic_DNA"/>
</dbReference>